<evidence type="ECO:0000259" key="9">
    <source>
        <dbReference type="Pfam" id="PF01529"/>
    </source>
</evidence>
<dbReference type="EMBL" id="CR940353">
    <property type="protein sequence ID" value="CAI76498.1"/>
    <property type="molecule type" value="Genomic_DNA"/>
</dbReference>
<evidence type="ECO:0000256" key="8">
    <source>
        <dbReference type="RuleBase" id="RU079119"/>
    </source>
</evidence>
<dbReference type="GO" id="GO:0019706">
    <property type="term" value="F:protein-cysteine S-palmitoyltransferase activity"/>
    <property type="evidence" value="ECO:0007669"/>
    <property type="project" value="UniProtKB-EC"/>
</dbReference>
<dbReference type="SMART" id="SM00248">
    <property type="entry name" value="ANK"/>
    <property type="match status" value="5"/>
</dbReference>
<dbReference type="InterPro" id="IPR036770">
    <property type="entry name" value="Ankyrin_rpt-contain_sf"/>
</dbReference>
<sequence>MAESVVHRKTFPTETEVSGGKSMDLEHLETVSSLGAENNYKTMKKADYLTLVTGLMNSSNNRDFYTMNQMLDPLIDSRRVGFLDSVSALHWCCYAGHVDLVNRLLDVGCDPFLADPVNYETPVYYAIKSSNSYIISILLKRFGPLILCHENVKCKTPFLVAVSEFTCDNLVAVLHVLEFLYLSGVSVDEQDNNGTSALMYACKRGQLFVVQWLLRRGADISHRDHYGATVLHYAALSPNLDVLLFLAQNGLAPLTWIKSISNNDYNEVFDQTPMDLCWEKANHLRYMLLWLFWLQWKVFGKVFRFNMFYPILYWIMNLFNLALVIPMYRSLKDSTNFPNSVFYSCLAFFLATNALWIINKLSDPGVAPNNKNDRTRAFSPTNDDVGGFEGVLESLHRRQQMVNFEFYCVNRDLRRHFINSTAGNYSRRHKSGYVDEELCEPLNDEELGNPFVSRVTACNDEINNITTEMRSVYPQVADERCNKNSINYNKAVLNFDTTNKVCFTCGKTKAPREHHCSLCNTCLLRQDHHCGWIDNCVGAGNQREFFVFLTLLVFVFWHFYLILCKYLAHRFQGGFSLFDVFLFLYGFIANGLMSIFVLYLWTRIVRCMITDVTYYEFLKKPSHIRVRFKGNVHDRFWDFADLNFKNVLNNIVKFWTNNLV</sequence>
<evidence type="ECO:0000256" key="7">
    <source>
        <dbReference type="PROSITE-ProRule" id="PRU00023"/>
    </source>
</evidence>
<proteinExistence type="inferred from homology"/>
<keyword evidence="2 8" id="KW-0812">Transmembrane</keyword>
<comment type="similarity">
    <text evidence="8">Belongs to the DHHC palmitoyltransferase family.</text>
</comment>
<dbReference type="eggNOG" id="KOG1313">
    <property type="taxonomic scope" value="Eukaryota"/>
</dbReference>
<dbReference type="AlphaFoldDB" id="Q4U9K5"/>
<keyword evidence="5 7" id="KW-0040">ANK repeat</keyword>
<evidence type="ECO:0000256" key="4">
    <source>
        <dbReference type="ARBA" id="ARBA00022989"/>
    </source>
</evidence>
<feature type="repeat" description="ANK" evidence="7">
    <location>
        <begin position="84"/>
        <end position="116"/>
    </location>
</feature>
<evidence type="ECO:0000256" key="6">
    <source>
        <dbReference type="ARBA" id="ARBA00023136"/>
    </source>
</evidence>
<dbReference type="RefSeq" id="XP_953123.1">
    <property type="nucleotide sequence ID" value="XM_948030.1"/>
</dbReference>
<feature type="transmembrane region" description="Helical" evidence="8">
    <location>
        <begin position="580"/>
        <end position="601"/>
    </location>
</feature>
<dbReference type="Pfam" id="PF01529">
    <property type="entry name" value="DHHC"/>
    <property type="match status" value="1"/>
</dbReference>
<evidence type="ECO:0000313" key="10">
    <source>
        <dbReference type="EMBL" id="CAI76498.1"/>
    </source>
</evidence>
<dbReference type="Proteomes" id="UP000001950">
    <property type="component" value="Chromosome 4"/>
</dbReference>
<feature type="transmembrane region" description="Helical" evidence="8">
    <location>
        <begin position="545"/>
        <end position="568"/>
    </location>
</feature>
<reference evidence="10 11" key="1">
    <citation type="journal article" date="2005" name="Science">
        <title>Genome of the host-cell transforming parasite Theileria annulata compared with T. parva.</title>
        <authorList>
            <person name="Pain A."/>
            <person name="Renauld H."/>
            <person name="Berriman M."/>
            <person name="Murphy L."/>
            <person name="Yeats C.A."/>
            <person name="Weir W."/>
            <person name="Kerhornou A."/>
            <person name="Aslett M."/>
            <person name="Bishop R."/>
            <person name="Bouchier C."/>
            <person name="Cochet M."/>
            <person name="Coulson R.M.R."/>
            <person name="Cronin A."/>
            <person name="de Villiers E.P."/>
            <person name="Fraser A."/>
            <person name="Fosker N."/>
            <person name="Gardner M."/>
            <person name="Goble A."/>
            <person name="Griffiths-Jones S."/>
            <person name="Harris D.E."/>
            <person name="Katzer F."/>
            <person name="Larke N."/>
            <person name="Lord A."/>
            <person name="Maser P."/>
            <person name="McKellar S."/>
            <person name="Mooney P."/>
            <person name="Morton F."/>
            <person name="Nene V."/>
            <person name="O'Neil S."/>
            <person name="Price C."/>
            <person name="Quail M.A."/>
            <person name="Rabbinowitsch E."/>
            <person name="Rawlings N.D."/>
            <person name="Rutter S."/>
            <person name="Saunders D."/>
            <person name="Seeger K."/>
            <person name="Shah T."/>
            <person name="Squares R."/>
            <person name="Squares S."/>
            <person name="Tivey A."/>
            <person name="Walker A.R."/>
            <person name="Woodward J."/>
            <person name="Dobbelaere D.A.E."/>
            <person name="Langsley G."/>
            <person name="Rajandream M.A."/>
            <person name="McKeever D."/>
            <person name="Shiels B."/>
            <person name="Tait A."/>
            <person name="Barrell B.G."/>
            <person name="Hall N."/>
        </authorList>
    </citation>
    <scope>NUCLEOTIDE SEQUENCE [LARGE SCALE GENOMIC DNA]</scope>
    <source>
        <strain evidence="11">Ankara</strain>
    </source>
</reference>
<dbReference type="InParanoid" id="Q4U9K5"/>
<dbReference type="InterPro" id="IPR002110">
    <property type="entry name" value="Ankyrin_rpt"/>
</dbReference>
<organism evidence="10 11">
    <name type="scientific">Theileria annulata</name>
    <dbReference type="NCBI Taxonomy" id="5874"/>
    <lineage>
        <taxon>Eukaryota</taxon>
        <taxon>Sar</taxon>
        <taxon>Alveolata</taxon>
        <taxon>Apicomplexa</taxon>
        <taxon>Aconoidasida</taxon>
        <taxon>Piroplasmida</taxon>
        <taxon>Theileriidae</taxon>
        <taxon>Theileria</taxon>
    </lineage>
</organism>
<dbReference type="PANTHER" id="PTHR24161">
    <property type="entry name" value="ANK_REP_REGION DOMAIN-CONTAINING PROTEIN-RELATED"/>
    <property type="match status" value="1"/>
</dbReference>
<dbReference type="InterPro" id="IPR001594">
    <property type="entry name" value="Palmitoyltrfase_DHHC"/>
</dbReference>
<keyword evidence="6 8" id="KW-0472">Membrane</keyword>
<evidence type="ECO:0000256" key="5">
    <source>
        <dbReference type="ARBA" id="ARBA00023043"/>
    </source>
</evidence>
<dbReference type="PROSITE" id="PS50297">
    <property type="entry name" value="ANK_REP_REGION"/>
    <property type="match status" value="1"/>
</dbReference>
<keyword evidence="8" id="KW-0808">Transferase</keyword>
<keyword evidence="4 8" id="KW-1133">Transmembrane helix</keyword>
<dbReference type="GO" id="GO:0016020">
    <property type="term" value="C:membrane"/>
    <property type="evidence" value="ECO:0007669"/>
    <property type="project" value="UniProtKB-SubCell"/>
</dbReference>
<evidence type="ECO:0000256" key="1">
    <source>
        <dbReference type="ARBA" id="ARBA00004141"/>
    </source>
</evidence>
<protein>
    <recommendedName>
        <fullName evidence="8">Palmitoyltransferase</fullName>
        <ecNumber evidence="8">2.3.1.225</ecNumber>
    </recommendedName>
</protein>
<feature type="repeat" description="ANK" evidence="7">
    <location>
        <begin position="193"/>
        <end position="225"/>
    </location>
</feature>
<name>Q4U9K5_THEAN</name>
<keyword evidence="11" id="KW-1185">Reference proteome</keyword>
<keyword evidence="3" id="KW-0677">Repeat</keyword>
<comment type="catalytic activity">
    <reaction evidence="8">
        <text>L-cysteinyl-[protein] + hexadecanoyl-CoA = S-hexadecanoyl-L-cysteinyl-[protein] + CoA</text>
        <dbReference type="Rhea" id="RHEA:36683"/>
        <dbReference type="Rhea" id="RHEA-COMP:10131"/>
        <dbReference type="Rhea" id="RHEA-COMP:11032"/>
        <dbReference type="ChEBI" id="CHEBI:29950"/>
        <dbReference type="ChEBI" id="CHEBI:57287"/>
        <dbReference type="ChEBI" id="CHEBI:57379"/>
        <dbReference type="ChEBI" id="CHEBI:74151"/>
        <dbReference type="EC" id="2.3.1.225"/>
    </reaction>
</comment>
<dbReference type="OMA" id="YYYVFLY"/>
<dbReference type="PANTHER" id="PTHR24161:SF85">
    <property type="entry name" value="PALMITOYLTRANSFERASE HIP14"/>
    <property type="match status" value="1"/>
</dbReference>
<comment type="domain">
    <text evidence="8">The DHHC domain is required for palmitoyltransferase activity.</text>
</comment>
<dbReference type="PROSITE" id="PS50088">
    <property type="entry name" value="ANK_REPEAT"/>
    <property type="match status" value="2"/>
</dbReference>
<dbReference type="STRING" id="5874.Q4U9K5"/>
<comment type="subcellular location">
    <subcellularLocation>
        <location evidence="1">Membrane</location>
        <topology evidence="1">Multi-pass membrane protein</topology>
    </subcellularLocation>
</comment>
<dbReference type="SUPFAM" id="SSF48403">
    <property type="entry name" value="Ankyrin repeat"/>
    <property type="match status" value="1"/>
</dbReference>
<dbReference type="eggNOG" id="KOG4177">
    <property type="taxonomic scope" value="Eukaryota"/>
</dbReference>
<dbReference type="EC" id="2.3.1.225" evidence="8"/>
<accession>Q4U9K5</accession>
<feature type="transmembrane region" description="Helical" evidence="8">
    <location>
        <begin position="311"/>
        <end position="328"/>
    </location>
</feature>
<evidence type="ECO:0000313" key="11">
    <source>
        <dbReference type="Proteomes" id="UP000001950"/>
    </source>
</evidence>
<dbReference type="GeneID" id="3863125"/>
<feature type="domain" description="Palmitoyltransferase DHHC" evidence="9">
    <location>
        <begin position="498"/>
        <end position="620"/>
    </location>
</feature>
<dbReference type="OrthoDB" id="331948at2759"/>
<dbReference type="PROSITE" id="PS50216">
    <property type="entry name" value="DHHC"/>
    <property type="match status" value="1"/>
</dbReference>
<dbReference type="VEuPathDB" id="PiroplasmaDB:TA08560"/>
<gene>
    <name evidence="10" type="ORF">TA08560</name>
</gene>
<dbReference type="Pfam" id="PF12796">
    <property type="entry name" value="Ank_2"/>
    <property type="match status" value="2"/>
</dbReference>
<keyword evidence="8" id="KW-0012">Acyltransferase</keyword>
<dbReference type="Gene3D" id="1.25.40.20">
    <property type="entry name" value="Ankyrin repeat-containing domain"/>
    <property type="match status" value="1"/>
</dbReference>
<evidence type="ECO:0000256" key="3">
    <source>
        <dbReference type="ARBA" id="ARBA00022737"/>
    </source>
</evidence>
<dbReference type="KEGG" id="tan:TA08560"/>
<feature type="transmembrane region" description="Helical" evidence="8">
    <location>
        <begin position="340"/>
        <end position="358"/>
    </location>
</feature>
<evidence type="ECO:0000256" key="2">
    <source>
        <dbReference type="ARBA" id="ARBA00022692"/>
    </source>
</evidence>